<dbReference type="SUPFAM" id="SSF56219">
    <property type="entry name" value="DNase I-like"/>
    <property type="match status" value="1"/>
</dbReference>
<gene>
    <name evidence="3" type="ORF">Harvfovirus12_11</name>
</gene>
<proteinExistence type="predicted"/>
<dbReference type="InterPro" id="IPR038772">
    <property type="entry name" value="Sph/SMPD2-like"/>
</dbReference>
<dbReference type="EMBL" id="MK072254">
    <property type="protein sequence ID" value="AYV80975.1"/>
    <property type="molecule type" value="Genomic_DNA"/>
</dbReference>
<organism evidence="3">
    <name type="scientific">Harvfovirus sp</name>
    <dbReference type="NCBI Taxonomy" id="2487768"/>
    <lineage>
        <taxon>Viruses</taxon>
        <taxon>Varidnaviria</taxon>
        <taxon>Bamfordvirae</taxon>
        <taxon>Nucleocytoviricota</taxon>
        <taxon>Megaviricetes</taxon>
        <taxon>Imitervirales</taxon>
        <taxon>Mimiviridae</taxon>
        <taxon>Klosneuvirinae</taxon>
    </lineage>
</organism>
<protein>
    <recommendedName>
        <fullName evidence="2">Endonuclease/exonuclease/phosphatase domain-containing protein</fullName>
    </recommendedName>
</protein>
<feature type="domain" description="Endonuclease/exonuclease/phosphatase" evidence="2">
    <location>
        <begin position="86"/>
        <end position="310"/>
    </location>
</feature>
<evidence type="ECO:0000259" key="2">
    <source>
        <dbReference type="Pfam" id="PF03372"/>
    </source>
</evidence>
<dbReference type="PANTHER" id="PTHR16320:SF1">
    <property type="entry name" value="SPHINGOMYELINASE DDB_G0288017"/>
    <property type="match status" value="1"/>
</dbReference>
<keyword evidence="1" id="KW-1133">Transmembrane helix</keyword>
<dbReference type="PANTHER" id="PTHR16320">
    <property type="entry name" value="SPHINGOMYELINASE FAMILY MEMBER"/>
    <property type="match status" value="1"/>
</dbReference>
<accession>A0A3G5A196</accession>
<evidence type="ECO:0000256" key="1">
    <source>
        <dbReference type="SAM" id="Phobius"/>
    </source>
</evidence>
<name>A0A3G5A196_9VIRU</name>
<keyword evidence="1" id="KW-0812">Transmembrane</keyword>
<dbReference type="InterPro" id="IPR036691">
    <property type="entry name" value="Endo/exonu/phosph_ase_sf"/>
</dbReference>
<dbReference type="Pfam" id="PF03372">
    <property type="entry name" value="Exo_endo_phos"/>
    <property type="match status" value="1"/>
</dbReference>
<dbReference type="Gene3D" id="3.60.10.10">
    <property type="entry name" value="Endonuclease/exonuclease/phosphatase"/>
    <property type="match status" value="1"/>
</dbReference>
<keyword evidence="1" id="KW-0472">Membrane</keyword>
<feature type="transmembrane region" description="Helical" evidence="1">
    <location>
        <begin position="37"/>
        <end position="62"/>
    </location>
</feature>
<sequence length="349" mass="39251">MIFRIASLCSNPICKVHEYIWYSFATKTRLNFSIRAAIILFSPIILILALLGIILRFFGVLFQKEPFIHSRQRTKPPDPPTILTILSWNICCVAGGYSISDGGVIPWASRIDSVINTILTENHDIVCLFETFDTDSAFYLTEKLKYHYYDFYFNIGAKAIGTSSGIFVASKFKISNAAFMPFNQNHLIGRTKYCGKGIFSFQIGTGYATIFPVHLQHSEIVSQPTKDEISARKNQMNQIIEQIGKIKSGATLVIGDFNLDDREYEAASWNHIFQKDDHFYGKKTWGGDHFCASLVNKPASDPLNLDHAIILKGTAKKIHTTLRDTAFDGKSFNKEALSDHAILKSTLTL</sequence>
<evidence type="ECO:0000313" key="3">
    <source>
        <dbReference type="EMBL" id="AYV80975.1"/>
    </source>
</evidence>
<dbReference type="InterPro" id="IPR005135">
    <property type="entry name" value="Endo/exonuclease/phosphatase"/>
</dbReference>
<dbReference type="GO" id="GO:0004767">
    <property type="term" value="F:sphingomyelin phosphodiesterase activity"/>
    <property type="evidence" value="ECO:0007669"/>
    <property type="project" value="InterPro"/>
</dbReference>
<reference evidence="3" key="1">
    <citation type="submission" date="2018-10" db="EMBL/GenBank/DDBJ databases">
        <title>Hidden diversity of soil giant viruses.</title>
        <authorList>
            <person name="Schulz F."/>
            <person name="Alteio L."/>
            <person name="Goudeau D."/>
            <person name="Ryan E.M."/>
            <person name="Malmstrom R.R."/>
            <person name="Blanchard J."/>
            <person name="Woyke T."/>
        </authorList>
    </citation>
    <scope>NUCLEOTIDE SEQUENCE</scope>
    <source>
        <strain evidence="3">HAV1</strain>
    </source>
</reference>